<name>A0A0W1RD75_9EURY</name>
<evidence type="ECO:0000313" key="1">
    <source>
        <dbReference type="EMBL" id="KTG11449.1"/>
    </source>
</evidence>
<accession>A0A0W1RD75</accession>
<reference evidence="1 2" key="1">
    <citation type="submission" date="2015-12" db="EMBL/GenBank/DDBJ databases">
        <title>Haloprofundus marisrubri gen. nov., sp. nov., an extremely halophilic archaeon isolated from the Discovery deep brine-seawater interface in the Red Sea.</title>
        <authorList>
            <person name="Zhang G."/>
            <person name="Stingl U."/>
            <person name="Rashid M."/>
        </authorList>
    </citation>
    <scope>NUCLEOTIDE SEQUENCE [LARGE SCALE GENOMIC DNA]</scope>
    <source>
        <strain evidence="1 2">SB9</strain>
    </source>
</reference>
<proteinExistence type="predicted"/>
<comment type="caution">
    <text evidence="1">The sequence shown here is derived from an EMBL/GenBank/DDBJ whole genome shotgun (WGS) entry which is preliminary data.</text>
</comment>
<dbReference type="EMBL" id="LOPU01000004">
    <property type="protein sequence ID" value="KTG11449.1"/>
    <property type="molecule type" value="Genomic_DNA"/>
</dbReference>
<organism evidence="1 2">
    <name type="scientific">Haloprofundus marisrubri</name>
    <dbReference type="NCBI Taxonomy" id="1514971"/>
    <lineage>
        <taxon>Archaea</taxon>
        <taxon>Methanobacteriati</taxon>
        <taxon>Methanobacteriota</taxon>
        <taxon>Stenosarchaea group</taxon>
        <taxon>Halobacteria</taxon>
        <taxon>Halobacteriales</taxon>
        <taxon>Haloferacaceae</taxon>
        <taxon>Haloprofundus</taxon>
    </lineage>
</organism>
<keyword evidence="2" id="KW-1185">Reference proteome</keyword>
<gene>
    <name evidence="1" type="ORF">AUR64_04125</name>
</gene>
<evidence type="ECO:0000313" key="2">
    <source>
        <dbReference type="Proteomes" id="UP000054387"/>
    </source>
</evidence>
<dbReference type="AlphaFoldDB" id="A0A0W1RD75"/>
<protein>
    <submittedName>
        <fullName evidence="1">Uncharacterized protein</fullName>
    </submittedName>
</protein>
<dbReference type="Proteomes" id="UP000054387">
    <property type="component" value="Unassembled WGS sequence"/>
</dbReference>
<sequence>MARKRPRFDYRPISAVKHAEFVRLFDRDVNMCRSHRERVIVDSVGVWSLPLFVATGCIKCNHPWILSWVLCERDTLAIVDGDVRILVS</sequence>